<proteinExistence type="predicted"/>
<reference evidence="1" key="1">
    <citation type="journal article" date="2020" name="Stud. Mycol.">
        <title>101 Dothideomycetes genomes: a test case for predicting lifestyles and emergence of pathogens.</title>
        <authorList>
            <person name="Haridas S."/>
            <person name="Albert R."/>
            <person name="Binder M."/>
            <person name="Bloem J."/>
            <person name="Labutti K."/>
            <person name="Salamov A."/>
            <person name="Andreopoulos B."/>
            <person name="Baker S."/>
            <person name="Barry K."/>
            <person name="Bills G."/>
            <person name="Bluhm B."/>
            <person name="Cannon C."/>
            <person name="Castanera R."/>
            <person name="Culley D."/>
            <person name="Daum C."/>
            <person name="Ezra D."/>
            <person name="Gonzalez J."/>
            <person name="Henrissat B."/>
            <person name="Kuo A."/>
            <person name="Liang C."/>
            <person name="Lipzen A."/>
            <person name="Lutzoni F."/>
            <person name="Magnuson J."/>
            <person name="Mondo S."/>
            <person name="Nolan M."/>
            <person name="Ohm R."/>
            <person name="Pangilinan J."/>
            <person name="Park H.-J."/>
            <person name="Ramirez L."/>
            <person name="Alfaro M."/>
            <person name="Sun H."/>
            <person name="Tritt A."/>
            <person name="Yoshinaga Y."/>
            <person name="Zwiers L.-H."/>
            <person name="Turgeon B."/>
            <person name="Goodwin S."/>
            <person name="Spatafora J."/>
            <person name="Crous P."/>
            <person name="Grigoriev I."/>
        </authorList>
    </citation>
    <scope>NUCLEOTIDE SEQUENCE</scope>
    <source>
        <strain evidence="1">CBS 125425</strain>
    </source>
</reference>
<organism evidence="1 2">
    <name type="scientific">Polyplosphaeria fusca</name>
    <dbReference type="NCBI Taxonomy" id="682080"/>
    <lineage>
        <taxon>Eukaryota</taxon>
        <taxon>Fungi</taxon>
        <taxon>Dikarya</taxon>
        <taxon>Ascomycota</taxon>
        <taxon>Pezizomycotina</taxon>
        <taxon>Dothideomycetes</taxon>
        <taxon>Pleosporomycetidae</taxon>
        <taxon>Pleosporales</taxon>
        <taxon>Tetraplosphaeriaceae</taxon>
        <taxon>Polyplosphaeria</taxon>
    </lineage>
</organism>
<evidence type="ECO:0000313" key="1">
    <source>
        <dbReference type="EMBL" id="KAF2734230.1"/>
    </source>
</evidence>
<name>A0A9P4QZC4_9PLEO</name>
<comment type="caution">
    <text evidence="1">The sequence shown here is derived from an EMBL/GenBank/DDBJ whole genome shotgun (WGS) entry which is preliminary data.</text>
</comment>
<evidence type="ECO:0000313" key="2">
    <source>
        <dbReference type="Proteomes" id="UP000799444"/>
    </source>
</evidence>
<dbReference type="OrthoDB" id="3729042at2759"/>
<dbReference type="Proteomes" id="UP000799444">
    <property type="component" value="Unassembled WGS sequence"/>
</dbReference>
<dbReference type="AlphaFoldDB" id="A0A9P4QZC4"/>
<sequence length="209" mass="22462">MPTQEEIDHFNKSYRQVKRRQARGVLGATTSTLMTPVLPYMAAPAGVAVYAVHKADKARDQLAEQEKLGFRPRKRDALRAVTQAGVEKMILIPLTLGHDEWVLGAHALGASYDASATVAHEALTHVPILGDINEAVNIPMDAIQGEVGLENAGERIQDIAQTGVDAGGWHDAGMDPGAFVAAGATAAAVEYVVDRPFAYPDERKQTGRR</sequence>
<dbReference type="EMBL" id="ML996150">
    <property type="protein sequence ID" value="KAF2734230.1"/>
    <property type="molecule type" value="Genomic_DNA"/>
</dbReference>
<keyword evidence="2" id="KW-1185">Reference proteome</keyword>
<protein>
    <submittedName>
        <fullName evidence="1">Uncharacterized protein</fullName>
    </submittedName>
</protein>
<gene>
    <name evidence="1" type="ORF">EJ04DRAFT_512608</name>
</gene>
<accession>A0A9P4QZC4</accession>